<evidence type="ECO:0000256" key="1">
    <source>
        <dbReference type="ARBA" id="ARBA00008209"/>
    </source>
</evidence>
<dbReference type="InterPro" id="IPR035979">
    <property type="entry name" value="RBD_domain_sf"/>
</dbReference>
<name>A0A9P6AT06_9AGAM</name>
<dbReference type="EMBL" id="MU129004">
    <property type="protein sequence ID" value="KAF9511199.1"/>
    <property type="molecule type" value="Genomic_DNA"/>
</dbReference>
<dbReference type="AlphaFoldDB" id="A0A9P6AT06"/>
<evidence type="ECO:0008006" key="5">
    <source>
        <dbReference type="Google" id="ProtNLM"/>
    </source>
</evidence>
<dbReference type="SUPFAM" id="SSF54928">
    <property type="entry name" value="RNA-binding domain, RBD"/>
    <property type="match status" value="1"/>
</dbReference>
<dbReference type="Pfam" id="PF04847">
    <property type="entry name" value="Calcipressin"/>
    <property type="match status" value="1"/>
</dbReference>
<dbReference type="GO" id="GO:0003676">
    <property type="term" value="F:nucleic acid binding"/>
    <property type="evidence" value="ECO:0007669"/>
    <property type="project" value="InterPro"/>
</dbReference>
<proteinExistence type="inferred from homology"/>
<sequence>MPGLVMPSPIIISSSPRRTASEPTNTLIITSLPLAFFHPSVLDPLRAHFEKYGELYTWAPLRAFARIIVVFWRVADAERLRQDCDNLMVGHDEASMRKLRIYRGDMTPILTSSDYIDNHLQVPAQPKNFLISPPGSPPIGWEPVREEPPNTATLASDLIAALNKLQLDQRPRRTSDGKQVLMSPEGTDDASQGNGLLVLLEDTDEWQDGQRTPEEIFEVLDSAHEASSSSRWRNPYAPIGHVKATVSSMMPLLCPLSAPRYPESPTCSLFPFVPSVSSPVACPPCTIYHVFLGIFSHQQHVPPGLTRV</sequence>
<dbReference type="GO" id="GO:0008597">
    <property type="term" value="F:calcium-dependent protein serine/threonine phosphatase regulator activity"/>
    <property type="evidence" value="ECO:0007669"/>
    <property type="project" value="TreeGrafter"/>
</dbReference>
<accession>A0A9P6AT06</accession>
<keyword evidence="4" id="KW-1185">Reference proteome</keyword>
<reference evidence="3" key="1">
    <citation type="journal article" date="2020" name="Nat. Commun.">
        <title>Large-scale genome sequencing of mycorrhizal fungi provides insights into the early evolution of symbiotic traits.</title>
        <authorList>
            <person name="Miyauchi S."/>
            <person name="Kiss E."/>
            <person name="Kuo A."/>
            <person name="Drula E."/>
            <person name="Kohler A."/>
            <person name="Sanchez-Garcia M."/>
            <person name="Morin E."/>
            <person name="Andreopoulos B."/>
            <person name="Barry K.W."/>
            <person name="Bonito G."/>
            <person name="Buee M."/>
            <person name="Carver A."/>
            <person name="Chen C."/>
            <person name="Cichocki N."/>
            <person name="Clum A."/>
            <person name="Culley D."/>
            <person name="Crous P.W."/>
            <person name="Fauchery L."/>
            <person name="Girlanda M."/>
            <person name="Hayes R.D."/>
            <person name="Keri Z."/>
            <person name="LaButti K."/>
            <person name="Lipzen A."/>
            <person name="Lombard V."/>
            <person name="Magnuson J."/>
            <person name="Maillard F."/>
            <person name="Murat C."/>
            <person name="Nolan M."/>
            <person name="Ohm R.A."/>
            <person name="Pangilinan J."/>
            <person name="Pereira M.F."/>
            <person name="Perotto S."/>
            <person name="Peter M."/>
            <person name="Pfister S."/>
            <person name="Riley R."/>
            <person name="Sitrit Y."/>
            <person name="Stielow J.B."/>
            <person name="Szollosi G."/>
            <person name="Zifcakova L."/>
            <person name="Stursova M."/>
            <person name="Spatafora J.W."/>
            <person name="Tedersoo L."/>
            <person name="Vaario L.M."/>
            <person name="Yamada A."/>
            <person name="Yan M."/>
            <person name="Wang P."/>
            <person name="Xu J."/>
            <person name="Bruns T."/>
            <person name="Baldrian P."/>
            <person name="Vilgalys R."/>
            <person name="Dunand C."/>
            <person name="Henrissat B."/>
            <person name="Grigoriev I.V."/>
            <person name="Hibbett D."/>
            <person name="Nagy L.G."/>
            <person name="Martin F.M."/>
        </authorList>
    </citation>
    <scope>NUCLEOTIDE SEQUENCE</scope>
    <source>
        <strain evidence="3">UP504</strain>
    </source>
</reference>
<dbReference type="PANTHER" id="PTHR10300:SF14">
    <property type="entry name" value="PROTEIN SARAH"/>
    <property type="match status" value="1"/>
</dbReference>
<protein>
    <recommendedName>
        <fullName evidence="5">Calcipressin</fullName>
    </recommendedName>
</protein>
<gene>
    <name evidence="3" type="ORF">BS47DRAFT_1198750</name>
</gene>
<feature type="region of interest" description="Disordered" evidence="2">
    <location>
        <begin position="170"/>
        <end position="192"/>
    </location>
</feature>
<dbReference type="Gene3D" id="3.30.70.330">
    <property type="match status" value="1"/>
</dbReference>
<dbReference type="OrthoDB" id="17212at2759"/>
<evidence type="ECO:0000256" key="2">
    <source>
        <dbReference type="SAM" id="MobiDB-lite"/>
    </source>
</evidence>
<evidence type="ECO:0000313" key="3">
    <source>
        <dbReference type="EMBL" id="KAF9511199.1"/>
    </source>
</evidence>
<comment type="caution">
    <text evidence="3">The sequence shown here is derived from an EMBL/GenBank/DDBJ whole genome shotgun (WGS) entry which is preliminary data.</text>
</comment>
<dbReference type="GO" id="GO:0019722">
    <property type="term" value="P:calcium-mediated signaling"/>
    <property type="evidence" value="ECO:0007669"/>
    <property type="project" value="InterPro"/>
</dbReference>
<dbReference type="InterPro" id="IPR012677">
    <property type="entry name" value="Nucleotide-bd_a/b_plait_sf"/>
</dbReference>
<dbReference type="GO" id="GO:0005634">
    <property type="term" value="C:nucleus"/>
    <property type="evidence" value="ECO:0007669"/>
    <property type="project" value="TreeGrafter"/>
</dbReference>
<dbReference type="GO" id="GO:0005737">
    <property type="term" value="C:cytoplasm"/>
    <property type="evidence" value="ECO:0007669"/>
    <property type="project" value="TreeGrafter"/>
</dbReference>
<dbReference type="Proteomes" id="UP000886523">
    <property type="component" value="Unassembled WGS sequence"/>
</dbReference>
<dbReference type="InterPro" id="IPR006931">
    <property type="entry name" value="Calcipressin"/>
</dbReference>
<organism evidence="3 4">
    <name type="scientific">Hydnum rufescens UP504</name>
    <dbReference type="NCBI Taxonomy" id="1448309"/>
    <lineage>
        <taxon>Eukaryota</taxon>
        <taxon>Fungi</taxon>
        <taxon>Dikarya</taxon>
        <taxon>Basidiomycota</taxon>
        <taxon>Agaricomycotina</taxon>
        <taxon>Agaricomycetes</taxon>
        <taxon>Cantharellales</taxon>
        <taxon>Hydnaceae</taxon>
        <taxon>Hydnum</taxon>
    </lineage>
</organism>
<dbReference type="PANTHER" id="PTHR10300">
    <property type="entry name" value="CALCIPRESSIN"/>
    <property type="match status" value="1"/>
</dbReference>
<comment type="similarity">
    <text evidence="1">Belongs to the RCAN family.</text>
</comment>
<evidence type="ECO:0000313" key="4">
    <source>
        <dbReference type="Proteomes" id="UP000886523"/>
    </source>
</evidence>